<accession>A0A540MNW6</accession>
<evidence type="ECO:0000313" key="6">
    <source>
        <dbReference type="EMBL" id="TQE00474.1"/>
    </source>
</evidence>
<dbReference type="PROSITE" id="PS50985">
    <property type="entry name" value="GRAS"/>
    <property type="match status" value="1"/>
</dbReference>
<evidence type="ECO:0000313" key="7">
    <source>
        <dbReference type="Proteomes" id="UP000315295"/>
    </source>
</evidence>
<dbReference type="EMBL" id="VIEB01000212">
    <property type="protein sequence ID" value="TQE00474.1"/>
    <property type="molecule type" value="Genomic_DNA"/>
</dbReference>
<evidence type="ECO:0000256" key="4">
    <source>
        <dbReference type="ARBA" id="ARBA00023242"/>
    </source>
</evidence>
<evidence type="ECO:0000256" key="3">
    <source>
        <dbReference type="ARBA" id="ARBA00023163"/>
    </source>
</evidence>
<proteinExistence type="inferred from homology"/>
<comment type="similarity">
    <text evidence="5">Belongs to the GRAS family.</text>
</comment>
<keyword evidence="7" id="KW-1185">Reference proteome</keyword>
<organism evidence="6 7">
    <name type="scientific">Malus baccata</name>
    <name type="common">Siberian crab apple</name>
    <name type="synonym">Pyrus baccata</name>
    <dbReference type="NCBI Taxonomy" id="106549"/>
    <lineage>
        <taxon>Eukaryota</taxon>
        <taxon>Viridiplantae</taxon>
        <taxon>Streptophyta</taxon>
        <taxon>Embryophyta</taxon>
        <taxon>Tracheophyta</taxon>
        <taxon>Spermatophyta</taxon>
        <taxon>Magnoliopsida</taxon>
        <taxon>eudicotyledons</taxon>
        <taxon>Gunneridae</taxon>
        <taxon>Pentapetalae</taxon>
        <taxon>rosids</taxon>
        <taxon>fabids</taxon>
        <taxon>Rosales</taxon>
        <taxon>Rosaceae</taxon>
        <taxon>Amygdaloideae</taxon>
        <taxon>Maleae</taxon>
        <taxon>Malus</taxon>
    </lineage>
</organism>
<dbReference type="AlphaFoldDB" id="A0A540MNW6"/>
<evidence type="ECO:0000256" key="5">
    <source>
        <dbReference type="PROSITE-ProRule" id="PRU01191"/>
    </source>
</evidence>
<evidence type="ECO:0000256" key="1">
    <source>
        <dbReference type="ARBA" id="ARBA00004123"/>
    </source>
</evidence>
<comment type="caution">
    <text evidence="5">Lacks conserved residue(s) required for the propagation of feature annotation.</text>
</comment>
<dbReference type="Proteomes" id="UP000315295">
    <property type="component" value="Unassembled WGS sequence"/>
</dbReference>
<gene>
    <name evidence="6" type="ORF">C1H46_013900</name>
</gene>
<comment type="caution">
    <text evidence="6">The sequence shown here is derived from an EMBL/GenBank/DDBJ whole genome shotgun (WGS) entry which is preliminary data.</text>
</comment>
<keyword evidence="3" id="KW-0804">Transcription</keyword>
<dbReference type="InterPro" id="IPR005202">
    <property type="entry name" value="TF_GRAS"/>
</dbReference>
<sequence>MDCAETIQQNNFNLAKALVTQIDYLAGSQADDMCKIHFYETRPEAIENVLLVVKQMKLKIVTVVEQEVNHNGPSRRSEG</sequence>
<name>A0A540MNW6_MALBA</name>
<evidence type="ECO:0000256" key="2">
    <source>
        <dbReference type="ARBA" id="ARBA00023015"/>
    </source>
</evidence>
<comment type="subcellular location">
    <subcellularLocation>
        <location evidence="1">Nucleus</location>
    </subcellularLocation>
</comment>
<keyword evidence="2" id="KW-0805">Transcription regulation</keyword>
<reference evidence="6 7" key="1">
    <citation type="journal article" date="2019" name="G3 (Bethesda)">
        <title>Sequencing of a Wild Apple (Malus baccata) Genome Unravels the Differences Between Cultivated and Wild Apple Species Regarding Disease Resistance and Cold Tolerance.</title>
        <authorList>
            <person name="Chen X."/>
        </authorList>
    </citation>
    <scope>NUCLEOTIDE SEQUENCE [LARGE SCALE GENOMIC DNA]</scope>
    <source>
        <strain evidence="7">cv. Shandingzi</strain>
        <tissue evidence="6">Leaves</tissue>
    </source>
</reference>
<dbReference type="GO" id="GO:0005634">
    <property type="term" value="C:nucleus"/>
    <property type="evidence" value="ECO:0007669"/>
    <property type="project" value="UniProtKB-SubCell"/>
</dbReference>
<keyword evidence="4" id="KW-0539">Nucleus</keyword>
<protein>
    <submittedName>
        <fullName evidence="6">Uncharacterized protein</fullName>
    </submittedName>
</protein>